<proteinExistence type="predicted"/>
<dbReference type="InterPro" id="IPR002577">
    <property type="entry name" value="HTH_HxlR"/>
</dbReference>
<dbReference type="AlphaFoldDB" id="A0A261R221"/>
<dbReference type="InterPro" id="IPR036390">
    <property type="entry name" value="WH_DNA-bd_sf"/>
</dbReference>
<sequence length="145" mass="16176">MDVTDPTVDHDPKVCEKVSGVLSRIADRWSMRVMGRLRGGPLRFSEIKRATDGISQRMLTLTLRNLERDGLLKRTVFPAVPPRVEYELTQLGASMMASIDPLGNWTISHLDAIEAARSDFDQRGNDEASPDSGPGTYVSRVHRIQ</sequence>
<organism evidence="6 7">
    <name type="scientific">Bordetella genomosp. 9</name>
    <dbReference type="NCBI Taxonomy" id="1416803"/>
    <lineage>
        <taxon>Bacteria</taxon>
        <taxon>Pseudomonadati</taxon>
        <taxon>Pseudomonadota</taxon>
        <taxon>Betaproteobacteria</taxon>
        <taxon>Burkholderiales</taxon>
        <taxon>Alcaligenaceae</taxon>
        <taxon>Bordetella</taxon>
    </lineage>
</organism>
<dbReference type="GO" id="GO:0003677">
    <property type="term" value="F:DNA binding"/>
    <property type="evidence" value="ECO:0007669"/>
    <property type="project" value="UniProtKB-KW"/>
</dbReference>
<evidence type="ECO:0000313" key="6">
    <source>
        <dbReference type="EMBL" id="OZI19095.1"/>
    </source>
</evidence>
<dbReference type="EMBL" id="NEVJ01000003">
    <property type="protein sequence ID" value="OZI19095.1"/>
    <property type="molecule type" value="Genomic_DNA"/>
</dbReference>
<reference evidence="6" key="1">
    <citation type="submission" date="2017-05" db="EMBL/GenBank/DDBJ databases">
        <title>Complete and WGS of Bordetella genogroups.</title>
        <authorList>
            <person name="Spilker T."/>
            <person name="Lipuma J."/>
        </authorList>
    </citation>
    <scope>NUCLEOTIDE SEQUENCE</scope>
    <source>
        <strain evidence="6">AU21707</strain>
    </source>
</reference>
<dbReference type="SUPFAM" id="SSF46785">
    <property type="entry name" value="Winged helix' DNA-binding domain"/>
    <property type="match status" value="1"/>
</dbReference>
<evidence type="ECO:0000313" key="7">
    <source>
        <dbReference type="Proteomes" id="UP000216857"/>
    </source>
</evidence>
<evidence type="ECO:0000259" key="5">
    <source>
        <dbReference type="PROSITE" id="PS51118"/>
    </source>
</evidence>
<name>A0A261R221_9BORD</name>
<protein>
    <recommendedName>
        <fullName evidence="5">HTH hxlR-type domain-containing protein</fullName>
    </recommendedName>
</protein>
<dbReference type="PROSITE" id="PS51118">
    <property type="entry name" value="HTH_HXLR"/>
    <property type="match status" value="1"/>
</dbReference>
<keyword evidence="7" id="KW-1185">Reference proteome</keyword>
<dbReference type="Pfam" id="PF01638">
    <property type="entry name" value="HxlR"/>
    <property type="match status" value="1"/>
</dbReference>
<feature type="region of interest" description="Disordered" evidence="4">
    <location>
        <begin position="121"/>
        <end position="145"/>
    </location>
</feature>
<gene>
    <name evidence="6" type="ORF">CAL26_15680</name>
</gene>
<comment type="caution">
    <text evidence="6">The sequence shown here is derived from an EMBL/GenBank/DDBJ whole genome shotgun (WGS) entry which is preliminary data.</text>
</comment>
<feature type="domain" description="HTH hxlR-type" evidence="5">
    <location>
        <begin position="15"/>
        <end position="114"/>
    </location>
</feature>
<evidence type="ECO:0000256" key="1">
    <source>
        <dbReference type="ARBA" id="ARBA00023015"/>
    </source>
</evidence>
<accession>A0A261R221</accession>
<keyword evidence="2" id="KW-0238">DNA-binding</keyword>
<keyword evidence="1" id="KW-0805">Transcription regulation</keyword>
<dbReference type="InterPro" id="IPR036388">
    <property type="entry name" value="WH-like_DNA-bd_sf"/>
</dbReference>
<evidence type="ECO:0000256" key="3">
    <source>
        <dbReference type="ARBA" id="ARBA00023163"/>
    </source>
</evidence>
<evidence type="ECO:0000256" key="4">
    <source>
        <dbReference type="SAM" id="MobiDB-lite"/>
    </source>
</evidence>
<dbReference type="Proteomes" id="UP000216857">
    <property type="component" value="Unassembled WGS sequence"/>
</dbReference>
<dbReference type="PANTHER" id="PTHR33204:SF39">
    <property type="entry name" value="TRANSCRIPTIONAL REGULATORY PROTEIN"/>
    <property type="match status" value="1"/>
</dbReference>
<dbReference type="PANTHER" id="PTHR33204">
    <property type="entry name" value="TRANSCRIPTIONAL REGULATOR, MARR FAMILY"/>
    <property type="match status" value="1"/>
</dbReference>
<evidence type="ECO:0000256" key="2">
    <source>
        <dbReference type="ARBA" id="ARBA00023125"/>
    </source>
</evidence>
<dbReference type="OrthoDB" id="9807069at2"/>
<dbReference type="Gene3D" id="1.10.10.10">
    <property type="entry name" value="Winged helix-like DNA-binding domain superfamily/Winged helix DNA-binding domain"/>
    <property type="match status" value="1"/>
</dbReference>
<keyword evidence="3" id="KW-0804">Transcription</keyword>